<evidence type="ECO:0000256" key="1">
    <source>
        <dbReference type="ARBA" id="ARBA00008950"/>
    </source>
</evidence>
<dbReference type="AlphaFoldDB" id="A0A7D3XLI7"/>
<keyword evidence="2" id="KW-0479">Metal-binding</keyword>
<dbReference type="EC" id="3.1.4.-" evidence="2"/>
<dbReference type="SUPFAM" id="SSF56300">
    <property type="entry name" value="Metallo-dependent phosphatases"/>
    <property type="match status" value="1"/>
</dbReference>
<dbReference type="Gene3D" id="3.60.21.10">
    <property type="match status" value="1"/>
</dbReference>
<protein>
    <recommendedName>
        <fullName evidence="2">Phosphoesterase</fullName>
        <ecNumber evidence="2">3.1.4.-</ecNumber>
    </recommendedName>
</protein>
<accession>A0A7D3XLI7</accession>
<name>A0A7D3XLI7_9BACT</name>
<dbReference type="NCBIfam" id="TIGR00040">
    <property type="entry name" value="yfcE"/>
    <property type="match status" value="1"/>
</dbReference>
<dbReference type="Proteomes" id="UP000500961">
    <property type="component" value="Chromosome"/>
</dbReference>
<feature type="domain" description="Calcineurin-like phosphoesterase" evidence="3">
    <location>
        <begin position="4"/>
        <end position="149"/>
    </location>
</feature>
<dbReference type="GO" id="GO:0046872">
    <property type="term" value="F:metal ion binding"/>
    <property type="evidence" value="ECO:0007669"/>
    <property type="project" value="UniProtKB-KW"/>
</dbReference>
<reference evidence="4 5" key="1">
    <citation type="submission" date="2019-07" db="EMBL/GenBank/DDBJ databases">
        <title>Thalassofilum flectens gen. nov., sp. nov., a novel moderate thermophilic anaerobe from a shallow sea hot spring in Kunashir Island (Russia), representing a new family in the order Bacteroidales, and proposal of Thalassofilacea fam. nov.</title>
        <authorList>
            <person name="Kochetkova T.V."/>
            <person name="Podosokorskaya O.A."/>
            <person name="Novikov A."/>
            <person name="Elcheninov A.G."/>
            <person name="Toshchakov S.V."/>
            <person name="Kublanov I.V."/>
        </authorList>
    </citation>
    <scope>NUCLEOTIDE SEQUENCE [LARGE SCALE GENOMIC DNA]</scope>
    <source>
        <strain evidence="4 5">38-H</strain>
    </source>
</reference>
<evidence type="ECO:0000313" key="5">
    <source>
        <dbReference type="Proteomes" id="UP000500961"/>
    </source>
</evidence>
<dbReference type="EMBL" id="CP041345">
    <property type="protein sequence ID" value="QKG80410.1"/>
    <property type="molecule type" value="Genomic_DNA"/>
</dbReference>
<sequence length="165" mass="18802">MKSIGIVSDTHGFWDNGLNDFFAECDEIWHAGDIGSLELADRINTFKQLRAVYGNIDDHKTRLAHPEFQRFSVENVSVLITHIGGKPGRYEPRVKEQLLKNPVKIFVCGHSHILRVQFDKAFNMLYINPGAAGNNGFHQVKTALRLKIDGENIFDLEVWEKKRGI</sequence>
<dbReference type="RefSeq" id="WP_173075103.1">
    <property type="nucleotide sequence ID" value="NZ_CP041345.1"/>
</dbReference>
<evidence type="ECO:0000259" key="3">
    <source>
        <dbReference type="Pfam" id="PF12850"/>
    </source>
</evidence>
<organism evidence="4 5">
    <name type="scientific">Tenuifilum thalassicum</name>
    <dbReference type="NCBI Taxonomy" id="2590900"/>
    <lineage>
        <taxon>Bacteria</taxon>
        <taxon>Pseudomonadati</taxon>
        <taxon>Bacteroidota</taxon>
        <taxon>Bacteroidia</taxon>
        <taxon>Bacteroidales</taxon>
        <taxon>Tenuifilaceae</taxon>
        <taxon>Tenuifilum</taxon>
    </lineage>
</organism>
<comment type="cofactor">
    <cofactor evidence="2">
        <name>a divalent metal cation</name>
        <dbReference type="ChEBI" id="CHEBI:60240"/>
    </cofactor>
</comment>
<proteinExistence type="inferred from homology"/>
<dbReference type="Pfam" id="PF12850">
    <property type="entry name" value="Metallophos_2"/>
    <property type="match status" value="1"/>
</dbReference>
<gene>
    <name evidence="4" type="ORF">FHG85_09080</name>
</gene>
<dbReference type="InterPro" id="IPR000979">
    <property type="entry name" value="Phosphodiesterase_MJ0936/Vps29"/>
</dbReference>
<evidence type="ECO:0000256" key="2">
    <source>
        <dbReference type="RuleBase" id="RU362039"/>
    </source>
</evidence>
<keyword evidence="5" id="KW-1185">Reference proteome</keyword>
<dbReference type="GO" id="GO:0016787">
    <property type="term" value="F:hydrolase activity"/>
    <property type="evidence" value="ECO:0007669"/>
    <property type="project" value="UniProtKB-UniRule"/>
</dbReference>
<evidence type="ECO:0000313" key="4">
    <source>
        <dbReference type="EMBL" id="QKG80410.1"/>
    </source>
</evidence>
<dbReference type="KEGG" id="ttz:FHG85_09080"/>
<dbReference type="InterPro" id="IPR029052">
    <property type="entry name" value="Metallo-depent_PP-like"/>
</dbReference>
<dbReference type="InterPro" id="IPR024654">
    <property type="entry name" value="Calcineurin-like_PHP_lpxH"/>
</dbReference>
<comment type="similarity">
    <text evidence="1 2">Belongs to the metallophosphoesterase superfamily. YfcE family.</text>
</comment>